<evidence type="ECO:0000256" key="1">
    <source>
        <dbReference type="SAM" id="MobiDB-lite"/>
    </source>
</evidence>
<dbReference type="AlphaFoldDB" id="A0A2R6XA77"/>
<evidence type="ECO:0000313" key="3">
    <source>
        <dbReference type="Proteomes" id="UP000244005"/>
    </source>
</evidence>
<reference evidence="3" key="1">
    <citation type="journal article" date="2017" name="Cell">
        <title>Insights into land plant evolution garnered from the Marchantia polymorpha genome.</title>
        <authorList>
            <person name="Bowman J.L."/>
            <person name="Kohchi T."/>
            <person name="Yamato K.T."/>
            <person name="Jenkins J."/>
            <person name="Shu S."/>
            <person name="Ishizaki K."/>
            <person name="Yamaoka S."/>
            <person name="Nishihama R."/>
            <person name="Nakamura Y."/>
            <person name="Berger F."/>
            <person name="Adam C."/>
            <person name="Aki S.S."/>
            <person name="Althoff F."/>
            <person name="Araki T."/>
            <person name="Arteaga-Vazquez M.A."/>
            <person name="Balasubrmanian S."/>
            <person name="Barry K."/>
            <person name="Bauer D."/>
            <person name="Boehm C.R."/>
            <person name="Briginshaw L."/>
            <person name="Caballero-Perez J."/>
            <person name="Catarino B."/>
            <person name="Chen F."/>
            <person name="Chiyoda S."/>
            <person name="Chovatia M."/>
            <person name="Davies K.M."/>
            <person name="Delmans M."/>
            <person name="Demura T."/>
            <person name="Dierschke T."/>
            <person name="Dolan L."/>
            <person name="Dorantes-Acosta A.E."/>
            <person name="Eklund D.M."/>
            <person name="Florent S.N."/>
            <person name="Flores-Sandoval E."/>
            <person name="Fujiyama A."/>
            <person name="Fukuzawa H."/>
            <person name="Galik B."/>
            <person name="Grimanelli D."/>
            <person name="Grimwood J."/>
            <person name="Grossniklaus U."/>
            <person name="Hamada T."/>
            <person name="Haseloff J."/>
            <person name="Hetherington A.J."/>
            <person name="Higo A."/>
            <person name="Hirakawa Y."/>
            <person name="Hundley H.N."/>
            <person name="Ikeda Y."/>
            <person name="Inoue K."/>
            <person name="Inoue S.I."/>
            <person name="Ishida S."/>
            <person name="Jia Q."/>
            <person name="Kakita M."/>
            <person name="Kanazawa T."/>
            <person name="Kawai Y."/>
            <person name="Kawashima T."/>
            <person name="Kennedy M."/>
            <person name="Kinose K."/>
            <person name="Kinoshita T."/>
            <person name="Kohara Y."/>
            <person name="Koide E."/>
            <person name="Komatsu K."/>
            <person name="Kopischke S."/>
            <person name="Kubo M."/>
            <person name="Kyozuka J."/>
            <person name="Lagercrantz U."/>
            <person name="Lin S.S."/>
            <person name="Lindquist E."/>
            <person name="Lipzen A.M."/>
            <person name="Lu C.W."/>
            <person name="De Luna E."/>
            <person name="Martienssen R.A."/>
            <person name="Minamino N."/>
            <person name="Mizutani M."/>
            <person name="Mizutani M."/>
            <person name="Mochizuki N."/>
            <person name="Monte I."/>
            <person name="Mosher R."/>
            <person name="Nagasaki H."/>
            <person name="Nakagami H."/>
            <person name="Naramoto S."/>
            <person name="Nishitani K."/>
            <person name="Ohtani M."/>
            <person name="Okamoto T."/>
            <person name="Okumura M."/>
            <person name="Phillips J."/>
            <person name="Pollak B."/>
            <person name="Reinders A."/>
            <person name="Rovekamp M."/>
            <person name="Sano R."/>
            <person name="Sawa S."/>
            <person name="Schmid M.W."/>
            <person name="Shirakawa M."/>
            <person name="Solano R."/>
            <person name="Spunde A."/>
            <person name="Suetsugu N."/>
            <person name="Sugano S."/>
            <person name="Sugiyama A."/>
            <person name="Sun R."/>
            <person name="Suzuki Y."/>
            <person name="Takenaka M."/>
            <person name="Takezawa D."/>
            <person name="Tomogane H."/>
            <person name="Tsuzuki M."/>
            <person name="Ueda T."/>
            <person name="Umeda M."/>
            <person name="Ward J.M."/>
            <person name="Watanabe Y."/>
            <person name="Yazaki K."/>
            <person name="Yokoyama R."/>
            <person name="Yoshitake Y."/>
            <person name="Yotsui I."/>
            <person name="Zachgo S."/>
            <person name="Schmutz J."/>
        </authorList>
    </citation>
    <scope>NUCLEOTIDE SEQUENCE [LARGE SCALE GENOMIC DNA]</scope>
    <source>
        <strain evidence="3">Tak-1</strain>
    </source>
</reference>
<keyword evidence="3" id="KW-1185">Reference proteome</keyword>
<dbReference type="EMBL" id="KZ772699">
    <property type="protein sequence ID" value="PTQ43006.1"/>
    <property type="molecule type" value="Genomic_DNA"/>
</dbReference>
<sequence>MGQTSAGRRRSSRDERRTVRANLRATTTDEKQQQLLLLLLHPIRVVQVIPLAVNETSLGTPANRSFTECDLYDGVDLMSVAVGLEDEKRERERERATRAFSPSLRVR</sequence>
<dbReference type="Proteomes" id="UP000244005">
    <property type="component" value="Unassembled WGS sequence"/>
</dbReference>
<protein>
    <submittedName>
        <fullName evidence="2">Uncharacterized protein</fullName>
    </submittedName>
</protein>
<name>A0A2R6XA77_MARPO</name>
<gene>
    <name evidence="2" type="ORF">MARPO_0027s0110</name>
</gene>
<feature type="region of interest" description="Disordered" evidence="1">
    <location>
        <begin position="1"/>
        <end position="20"/>
    </location>
</feature>
<proteinExistence type="predicted"/>
<accession>A0A2R6XA77</accession>
<evidence type="ECO:0000313" key="2">
    <source>
        <dbReference type="EMBL" id="PTQ43006.1"/>
    </source>
</evidence>
<dbReference type="Gramene" id="Mp5g05160.1">
    <property type="protein sequence ID" value="Mp5g05160.1.cds1"/>
    <property type="gene ID" value="Mp5g05160"/>
</dbReference>
<organism evidence="2 3">
    <name type="scientific">Marchantia polymorpha</name>
    <name type="common">Common liverwort</name>
    <name type="synonym">Marchantia aquatica</name>
    <dbReference type="NCBI Taxonomy" id="3197"/>
    <lineage>
        <taxon>Eukaryota</taxon>
        <taxon>Viridiplantae</taxon>
        <taxon>Streptophyta</taxon>
        <taxon>Embryophyta</taxon>
        <taxon>Marchantiophyta</taxon>
        <taxon>Marchantiopsida</taxon>
        <taxon>Marchantiidae</taxon>
        <taxon>Marchantiales</taxon>
        <taxon>Marchantiaceae</taxon>
        <taxon>Marchantia</taxon>
    </lineage>
</organism>